<name>A0AAN7YTJ3_9MYCE</name>
<dbReference type="SUPFAM" id="SSF51905">
    <property type="entry name" value="FAD/NAD(P)-binding domain"/>
    <property type="match status" value="1"/>
</dbReference>
<organism evidence="6 7">
    <name type="scientific">Dictyostelium firmibasis</name>
    <dbReference type="NCBI Taxonomy" id="79012"/>
    <lineage>
        <taxon>Eukaryota</taxon>
        <taxon>Amoebozoa</taxon>
        <taxon>Evosea</taxon>
        <taxon>Eumycetozoa</taxon>
        <taxon>Dictyostelia</taxon>
        <taxon>Dictyosteliales</taxon>
        <taxon>Dictyosteliaceae</taxon>
        <taxon>Dictyostelium</taxon>
    </lineage>
</organism>
<comment type="caution">
    <text evidence="6">The sequence shown here is derived from an EMBL/GenBank/DDBJ whole genome shotgun (WGS) entry which is preliminary data.</text>
</comment>
<keyword evidence="2" id="KW-0285">Flavoprotein</keyword>
<evidence type="ECO:0000313" key="6">
    <source>
        <dbReference type="EMBL" id="KAK5584554.1"/>
    </source>
</evidence>
<dbReference type="InterPro" id="IPR020946">
    <property type="entry name" value="Flavin_mOase-like"/>
</dbReference>
<dbReference type="GO" id="GO:0050661">
    <property type="term" value="F:NADP binding"/>
    <property type="evidence" value="ECO:0007669"/>
    <property type="project" value="InterPro"/>
</dbReference>
<accession>A0AAN7YTJ3</accession>
<dbReference type="GO" id="GO:0004499">
    <property type="term" value="F:N,N-dimethylaniline monooxygenase activity"/>
    <property type="evidence" value="ECO:0007669"/>
    <property type="project" value="InterPro"/>
</dbReference>
<dbReference type="Pfam" id="PF00743">
    <property type="entry name" value="FMO-like"/>
    <property type="match status" value="2"/>
</dbReference>
<dbReference type="GO" id="GO:0050660">
    <property type="term" value="F:flavin adenine dinucleotide binding"/>
    <property type="evidence" value="ECO:0007669"/>
    <property type="project" value="InterPro"/>
</dbReference>
<keyword evidence="5" id="KW-0560">Oxidoreductase</keyword>
<dbReference type="PROSITE" id="PS51257">
    <property type="entry name" value="PROKAR_LIPOPROTEIN"/>
    <property type="match status" value="1"/>
</dbReference>
<gene>
    <name evidence="6" type="ORF">RB653_006167</name>
</gene>
<protein>
    <recommendedName>
        <fullName evidence="8">Flavin-containing monooxygenase</fullName>
    </recommendedName>
</protein>
<evidence type="ECO:0000256" key="2">
    <source>
        <dbReference type="ARBA" id="ARBA00022630"/>
    </source>
</evidence>
<dbReference type="Proteomes" id="UP001344447">
    <property type="component" value="Unassembled WGS sequence"/>
</dbReference>
<evidence type="ECO:0008006" key="8">
    <source>
        <dbReference type="Google" id="ProtNLM"/>
    </source>
</evidence>
<evidence type="ECO:0000256" key="3">
    <source>
        <dbReference type="ARBA" id="ARBA00022827"/>
    </source>
</evidence>
<dbReference type="AlphaFoldDB" id="A0AAN7YTJ3"/>
<dbReference type="InterPro" id="IPR000960">
    <property type="entry name" value="Flavin_mOase"/>
</dbReference>
<evidence type="ECO:0000256" key="4">
    <source>
        <dbReference type="ARBA" id="ARBA00022857"/>
    </source>
</evidence>
<sequence length="551" mass="63641">MEMNKKKIAIIGAGASGLTSCKSALENGLEPTVFERGSKVGGLWSEDKNIRKVWDDMQTNISKYSVCFSDFPHYKSYSEDEIFPNNKSVYKYFYDYCIEFDLLKHIKFNSSVTKITREYTNNNNNNSKSSNSNSNSNISNNEFKWKIIINNKESEFELFDFLIVSTGVFSKPQEIPKILNDLKSFKGRISYSQEYRNSEAFKDKKVVILGTSYSGCEIAAELSNVTSSCIIVGQENKWVIKKFLPNNNGKLVPLDFLFFNRARCYEGLQLSIEQRWDRRNKAYSKLCPLQDPKVTPNSKLPVKYNELSNSNKENIIKPVFAIISENYVDQVEKGLIKAYSGNGFKIVESLLDGNSLKFQNDLGEIHIEEGIDEIILCNGYRLELDFLEQDILQEINFLPSDSFQPLILYKNLFPPKTKNLAFISLYRGPFLTECELFSRWATKVFSGKLNYPTNQDIENDLKIQLERRLEKPRPQFPILDFIHHCELIAKEIGCLPDFKELEKSDKELYNILWSDSFFCSASYRLIGDGAKPEFAKSILLNYYENYKKLQK</sequence>
<dbReference type="PANTHER" id="PTHR23023">
    <property type="entry name" value="DIMETHYLANILINE MONOOXYGENASE"/>
    <property type="match status" value="1"/>
</dbReference>
<dbReference type="InterPro" id="IPR050346">
    <property type="entry name" value="FMO-like"/>
</dbReference>
<proteinExistence type="inferred from homology"/>
<evidence type="ECO:0000256" key="5">
    <source>
        <dbReference type="ARBA" id="ARBA00023002"/>
    </source>
</evidence>
<comment type="similarity">
    <text evidence="1">Belongs to the FMO family.</text>
</comment>
<reference evidence="6 7" key="1">
    <citation type="submission" date="2023-11" db="EMBL/GenBank/DDBJ databases">
        <title>Dfirmibasis_genome.</title>
        <authorList>
            <person name="Edelbroek B."/>
            <person name="Kjellin J."/>
            <person name="Jerlstrom-Hultqvist J."/>
            <person name="Soderbom F."/>
        </authorList>
    </citation>
    <scope>NUCLEOTIDE SEQUENCE [LARGE SCALE GENOMIC DNA]</scope>
    <source>
        <strain evidence="6 7">TNS-C-14</strain>
    </source>
</reference>
<dbReference type="PRINTS" id="PR00370">
    <property type="entry name" value="FMOXYGENASE"/>
</dbReference>
<evidence type="ECO:0000313" key="7">
    <source>
        <dbReference type="Proteomes" id="UP001344447"/>
    </source>
</evidence>
<dbReference type="EMBL" id="JAVFKY010000001">
    <property type="protein sequence ID" value="KAK5584554.1"/>
    <property type="molecule type" value="Genomic_DNA"/>
</dbReference>
<evidence type="ECO:0000256" key="1">
    <source>
        <dbReference type="ARBA" id="ARBA00009183"/>
    </source>
</evidence>
<dbReference type="InterPro" id="IPR036188">
    <property type="entry name" value="FAD/NAD-bd_sf"/>
</dbReference>
<dbReference type="Gene3D" id="3.50.50.60">
    <property type="entry name" value="FAD/NAD(P)-binding domain"/>
    <property type="match status" value="2"/>
</dbReference>
<dbReference type="PIRSF" id="PIRSF000332">
    <property type="entry name" value="FMO"/>
    <property type="match status" value="1"/>
</dbReference>
<keyword evidence="4" id="KW-0521">NADP</keyword>
<keyword evidence="3" id="KW-0274">FAD</keyword>
<keyword evidence="7" id="KW-1185">Reference proteome</keyword>